<keyword evidence="2" id="KW-1185">Reference proteome</keyword>
<gene>
    <name evidence="1" type="ORF">LNTAR_01882</name>
</gene>
<evidence type="ECO:0000313" key="1">
    <source>
        <dbReference type="EMBL" id="EDM26518.1"/>
    </source>
</evidence>
<dbReference type="AlphaFoldDB" id="A6DNY6"/>
<organism evidence="1 2">
    <name type="scientific">Lentisphaera araneosa HTCC2155</name>
    <dbReference type="NCBI Taxonomy" id="313628"/>
    <lineage>
        <taxon>Bacteria</taxon>
        <taxon>Pseudomonadati</taxon>
        <taxon>Lentisphaerota</taxon>
        <taxon>Lentisphaeria</taxon>
        <taxon>Lentisphaerales</taxon>
        <taxon>Lentisphaeraceae</taxon>
        <taxon>Lentisphaera</taxon>
    </lineage>
</organism>
<evidence type="ECO:0008006" key="3">
    <source>
        <dbReference type="Google" id="ProtNLM"/>
    </source>
</evidence>
<protein>
    <recommendedName>
        <fullName evidence="3">DUF3465 domain-containing protein</fullName>
    </recommendedName>
</protein>
<accession>A6DNY6</accession>
<sequence>MKNFLIILVIATIAYAVNQQKSSSSKPSSNTQLNTSSIEDQRIQKAFRNQQSDIQVKGSGSVIKVLPDDTKGSKHQKFILKLASGQTVLIAHNIDLAPRINSLRKGDIVSFNGEYEWNSQGGVIHWTHHDPQRRHEDGWLKHKDKIYK</sequence>
<dbReference type="RefSeq" id="WP_007279571.1">
    <property type="nucleotide sequence ID" value="NZ_ABCK01000015.1"/>
</dbReference>
<comment type="caution">
    <text evidence="1">The sequence shown here is derived from an EMBL/GenBank/DDBJ whole genome shotgun (WGS) entry which is preliminary data.</text>
</comment>
<dbReference type="eggNOG" id="COG1463">
    <property type="taxonomic scope" value="Bacteria"/>
</dbReference>
<dbReference type="Proteomes" id="UP000004947">
    <property type="component" value="Unassembled WGS sequence"/>
</dbReference>
<proteinExistence type="predicted"/>
<dbReference type="Pfam" id="PF11948">
    <property type="entry name" value="DUF3465"/>
    <property type="match status" value="1"/>
</dbReference>
<dbReference type="InterPro" id="IPR021856">
    <property type="entry name" value="DUF3465"/>
</dbReference>
<reference evidence="1 2" key="1">
    <citation type="journal article" date="2010" name="J. Bacteriol.">
        <title>Genome sequence of Lentisphaera araneosa HTCC2155T, the type species of the order Lentisphaerales in the phylum Lentisphaerae.</title>
        <authorList>
            <person name="Thrash J.C."/>
            <person name="Cho J.C."/>
            <person name="Vergin K.L."/>
            <person name="Morris R.M."/>
            <person name="Giovannoni S.J."/>
        </authorList>
    </citation>
    <scope>NUCLEOTIDE SEQUENCE [LARGE SCALE GENOMIC DNA]</scope>
    <source>
        <strain evidence="1 2">HTCC2155</strain>
    </source>
</reference>
<dbReference type="EMBL" id="ABCK01000015">
    <property type="protein sequence ID" value="EDM26518.1"/>
    <property type="molecule type" value="Genomic_DNA"/>
</dbReference>
<evidence type="ECO:0000313" key="2">
    <source>
        <dbReference type="Proteomes" id="UP000004947"/>
    </source>
</evidence>
<dbReference type="OrthoDB" id="195616at2"/>
<name>A6DNY6_9BACT</name>
<dbReference type="STRING" id="313628.LNTAR_01882"/>